<comment type="caution">
    <text evidence="2">The sequence shown here is derived from an EMBL/GenBank/DDBJ whole genome shotgun (WGS) entry which is preliminary data.</text>
</comment>
<protein>
    <submittedName>
        <fullName evidence="2">Pimeloyl-ACP methyl ester carboxylesterase</fullName>
    </submittedName>
</protein>
<reference evidence="2 3" key="1">
    <citation type="submission" date="2020-08" db="EMBL/GenBank/DDBJ databases">
        <title>Genomic Encyclopedia of Type Strains, Phase IV (KMG-IV): sequencing the most valuable type-strain genomes for metagenomic binning, comparative biology and taxonomic classification.</title>
        <authorList>
            <person name="Goeker M."/>
        </authorList>
    </citation>
    <scope>NUCLEOTIDE SEQUENCE [LARGE SCALE GENOMIC DNA]</scope>
    <source>
        <strain evidence="2 3">DSM 45385</strain>
    </source>
</reference>
<sequence length="250" mass="27106">MELPWSESGAGEPLVVLRWFTPEHSAKPATGERPVLNALGKHFRVHAVNRAPGMPEGTTMAGIAEQHAEAIGRRFGGPVDVLGMSSGGSLALQLAADHPEAVRRVVVAGAAYTLTPRTRLAQRRYTEAVAAGRRGAHYLAPLAGSNPLTRAFFTALMWLADPAIRPADPRDMLRFAQAEDSFDLRDRLPEIEVPALVVGGERDLAYTPELFRETADGLPYGKLLIYPGASHLGTFRHKRFAADVVGFLRP</sequence>
<dbReference type="InterPro" id="IPR000073">
    <property type="entry name" value="AB_hydrolase_1"/>
</dbReference>
<dbReference type="Proteomes" id="UP000568380">
    <property type="component" value="Unassembled WGS sequence"/>
</dbReference>
<dbReference type="PANTHER" id="PTHR43433">
    <property type="entry name" value="HYDROLASE, ALPHA/BETA FOLD FAMILY PROTEIN"/>
    <property type="match status" value="1"/>
</dbReference>
<keyword evidence="3" id="KW-1185">Reference proteome</keyword>
<organism evidence="2 3">
    <name type="scientific">Nonomuraea endophytica</name>
    <dbReference type="NCBI Taxonomy" id="714136"/>
    <lineage>
        <taxon>Bacteria</taxon>
        <taxon>Bacillati</taxon>
        <taxon>Actinomycetota</taxon>
        <taxon>Actinomycetes</taxon>
        <taxon>Streptosporangiales</taxon>
        <taxon>Streptosporangiaceae</taxon>
        <taxon>Nonomuraea</taxon>
    </lineage>
</organism>
<dbReference type="Gene3D" id="3.40.50.1820">
    <property type="entry name" value="alpha/beta hydrolase"/>
    <property type="match status" value="1"/>
</dbReference>
<dbReference type="Pfam" id="PF12697">
    <property type="entry name" value="Abhydrolase_6"/>
    <property type="match status" value="1"/>
</dbReference>
<feature type="domain" description="AB hydrolase-1" evidence="1">
    <location>
        <begin position="34"/>
        <end position="242"/>
    </location>
</feature>
<gene>
    <name evidence="2" type="ORF">HNR40_005560</name>
</gene>
<evidence type="ECO:0000313" key="3">
    <source>
        <dbReference type="Proteomes" id="UP000568380"/>
    </source>
</evidence>
<dbReference type="RefSeq" id="WP_184966177.1">
    <property type="nucleotide sequence ID" value="NZ_JACHIN010000007.1"/>
</dbReference>
<evidence type="ECO:0000313" key="2">
    <source>
        <dbReference type="EMBL" id="MBB5080074.1"/>
    </source>
</evidence>
<dbReference type="SUPFAM" id="SSF53474">
    <property type="entry name" value="alpha/beta-Hydrolases"/>
    <property type="match status" value="1"/>
</dbReference>
<dbReference type="PANTHER" id="PTHR43433:SF5">
    <property type="entry name" value="AB HYDROLASE-1 DOMAIN-CONTAINING PROTEIN"/>
    <property type="match status" value="1"/>
</dbReference>
<dbReference type="InterPro" id="IPR029058">
    <property type="entry name" value="AB_hydrolase_fold"/>
</dbReference>
<evidence type="ECO:0000259" key="1">
    <source>
        <dbReference type="Pfam" id="PF12697"/>
    </source>
</evidence>
<name>A0A7W8A6Q4_9ACTN</name>
<dbReference type="AlphaFoldDB" id="A0A7W8A6Q4"/>
<accession>A0A7W8A6Q4</accession>
<dbReference type="PRINTS" id="PR00111">
    <property type="entry name" value="ABHYDROLASE"/>
</dbReference>
<proteinExistence type="predicted"/>
<dbReference type="InterPro" id="IPR050471">
    <property type="entry name" value="AB_hydrolase"/>
</dbReference>
<dbReference type="EMBL" id="JACHIN010000007">
    <property type="protein sequence ID" value="MBB5080074.1"/>
    <property type="molecule type" value="Genomic_DNA"/>
</dbReference>
<dbReference type="GO" id="GO:0003824">
    <property type="term" value="F:catalytic activity"/>
    <property type="evidence" value="ECO:0007669"/>
    <property type="project" value="UniProtKB-ARBA"/>
</dbReference>